<dbReference type="HAMAP" id="MF_00235">
    <property type="entry name" value="Adenylate_kinase_Adk"/>
    <property type="match status" value="1"/>
</dbReference>
<keyword evidence="6" id="KW-1133">Transmembrane helix</keyword>
<proteinExistence type="inferred from homology"/>
<dbReference type="SUPFAM" id="SSF52540">
    <property type="entry name" value="P-loop containing nucleoside triphosphate hydrolases"/>
    <property type="match status" value="1"/>
</dbReference>
<gene>
    <name evidence="7" type="ORF">ECC02_000731</name>
</gene>
<dbReference type="PANTHER" id="PTHR23359">
    <property type="entry name" value="NUCLEOTIDE KINASE"/>
    <property type="match status" value="1"/>
</dbReference>
<dbReference type="Pfam" id="PF00406">
    <property type="entry name" value="ADK"/>
    <property type="match status" value="1"/>
</dbReference>
<protein>
    <recommendedName>
        <fullName evidence="9">Adenylate kinase</fullName>
    </recommendedName>
</protein>
<dbReference type="PRINTS" id="PR00094">
    <property type="entry name" value="ADENYLTKNASE"/>
</dbReference>
<dbReference type="InterPro" id="IPR036193">
    <property type="entry name" value="ADK_active_lid_dom_sf"/>
</dbReference>
<evidence type="ECO:0000313" key="8">
    <source>
        <dbReference type="Proteomes" id="UP000583944"/>
    </source>
</evidence>
<evidence type="ECO:0000313" key="7">
    <source>
        <dbReference type="EMBL" id="KAF5226170.1"/>
    </source>
</evidence>
<dbReference type="GO" id="GO:0005524">
    <property type="term" value="F:ATP binding"/>
    <property type="evidence" value="ECO:0007669"/>
    <property type="project" value="InterPro"/>
</dbReference>
<sequence>MAHCPYYYYYFFFFFCGHKKPNSSFFFSFFIYYFFVVAYCLLRGRLLHTDRRKKEVSGGRVGMSTGELSAGSAAYFEEKHINTLLEELFHDVMVHLPDDPLQFLLHALDGKTTLRLMVLGPSGAGKRTQSRRIAQKYGAVVVNADDVFREEMSKDTKEGEKVANCMREGIPVPHDVASELIIRRLKMEDANSKGWVLNGFPRTRSEALRLQTAGISPLFFILLDVPYEVAVQRCNGRRYDPITQNVYHMEFCPPPQGMAVERMFEDDDSLAAVVSRWKYFDARKDELIECYEPVFVRIDGNRPLDVVSQEIFEQVDARYVAV</sequence>
<comment type="similarity">
    <text evidence="1 5">Belongs to the adenylate kinase family.</text>
</comment>
<evidence type="ECO:0000256" key="3">
    <source>
        <dbReference type="ARBA" id="ARBA00022741"/>
    </source>
</evidence>
<name>A0A7J6YIN5_TRYCR</name>
<comment type="caution">
    <text evidence="7">The sequence shown here is derived from an EMBL/GenBank/DDBJ whole genome shotgun (WGS) entry which is preliminary data.</text>
</comment>
<evidence type="ECO:0000256" key="1">
    <source>
        <dbReference type="ARBA" id="ARBA00007220"/>
    </source>
</evidence>
<dbReference type="CDD" id="cd01428">
    <property type="entry name" value="ADK"/>
    <property type="match status" value="1"/>
</dbReference>
<keyword evidence="2 5" id="KW-0808">Transferase</keyword>
<accession>A0A7J6YIN5</accession>
<dbReference type="VEuPathDB" id="TriTrypDB:ECC02_000731"/>
<keyword evidence="6" id="KW-0812">Transmembrane</keyword>
<evidence type="ECO:0000256" key="5">
    <source>
        <dbReference type="RuleBase" id="RU003330"/>
    </source>
</evidence>
<dbReference type="AlphaFoldDB" id="A0A7J6YIN5"/>
<reference evidence="7 8" key="1">
    <citation type="journal article" date="2019" name="Genome Biol. Evol.">
        <title>Nanopore Sequencing Significantly Improves Genome Assembly of the Protozoan Parasite Trypanosoma cruzi.</title>
        <authorList>
            <person name="Diaz-Viraque F."/>
            <person name="Pita S."/>
            <person name="Greif G."/>
            <person name="de Souza R.C.M."/>
            <person name="Iraola G."/>
            <person name="Robello C."/>
        </authorList>
    </citation>
    <scope>NUCLEOTIDE SEQUENCE [LARGE SCALE GENOMIC DNA]</scope>
    <source>
        <strain evidence="7 8">Berenice</strain>
    </source>
</reference>
<dbReference type="InterPro" id="IPR000850">
    <property type="entry name" value="Adenylat/UMP-CMP_kin"/>
</dbReference>
<feature type="transmembrane region" description="Helical" evidence="6">
    <location>
        <begin position="24"/>
        <end position="42"/>
    </location>
</feature>
<dbReference type="Gene3D" id="3.40.50.300">
    <property type="entry name" value="P-loop containing nucleotide triphosphate hydrolases"/>
    <property type="match status" value="1"/>
</dbReference>
<dbReference type="GO" id="GO:0004017">
    <property type="term" value="F:AMP kinase activity"/>
    <property type="evidence" value="ECO:0007669"/>
    <property type="project" value="InterPro"/>
</dbReference>
<dbReference type="SUPFAM" id="SSF57774">
    <property type="entry name" value="Microbial and mitochondrial ADK, insert 'zinc finger' domain"/>
    <property type="match status" value="1"/>
</dbReference>
<organism evidence="7 8">
    <name type="scientific">Trypanosoma cruzi</name>
    <dbReference type="NCBI Taxonomy" id="5693"/>
    <lineage>
        <taxon>Eukaryota</taxon>
        <taxon>Discoba</taxon>
        <taxon>Euglenozoa</taxon>
        <taxon>Kinetoplastea</taxon>
        <taxon>Metakinetoplastina</taxon>
        <taxon>Trypanosomatida</taxon>
        <taxon>Trypanosomatidae</taxon>
        <taxon>Trypanosoma</taxon>
        <taxon>Schizotrypanum</taxon>
    </lineage>
</organism>
<dbReference type="InterPro" id="IPR027417">
    <property type="entry name" value="P-loop_NTPase"/>
</dbReference>
<keyword evidence="6" id="KW-0472">Membrane</keyword>
<dbReference type="Proteomes" id="UP000583944">
    <property type="component" value="Unassembled WGS sequence"/>
</dbReference>
<keyword evidence="4 5" id="KW-0418">Kinase</keyword>
<evidence type="ECO:0000256" key="6">
    <source>
        <dbReference type="SAM" id="Phobius"/>
    </source>
</evidence>
<evidence type="ECO:0008006" key="9">
    <source>
        <dbReference type="Google" id="ProtNLM"/>
    </source>
</evidence>
<keyword evidence="3" id="KW-0547">Nucleotide-binding</keyword>
<dbReference type="VEuPathDB" id="TriTrypDB:BCY84_10511"/>
<dbReference type="EMBL" id="JABDHM010000003">
    <property type="protein sequence ID" value="KAF5226170.1"/>
    <property type="molecule type" value="Genomic_DNA"/>
</dbReference>
<evidence type="ECO:0000256" key="2">
    <source>
        <dbReference type="ARBA" id="ARBA00022679"/>
    </source>
</evidence>
<evidence type="ECO:0000256" key="4">
    <source>
        <dbReference type="ARBA" id="ARBA00022777"/>
    </source>
</evidence>